<keyword evidence="1" id="KW-0812">Transmembrane</keyword>
<proteinExistence type="predicted"/>
<keyword evidence="1" id="KW-1133">Transmembrane helix</keyword>
<evidence type="ECO:0000259" key="3">
    <source>
        <dbReference type="Pfam" id="PF26059"/>
    </source>
</evidence>
<keyword evidence="2" id="KW-0732">Signal</keyword>
<dbReference type="Proteomes" id="UP000655751">
    <property type="component" value="Unassembled WGS sequence"/>
</dbReference>
<dbReference type="Pfam" id="PF26059">
    <property type="entry name" value="DUF8020"/>
    <property type="match status" value="1"/>
</dbReference>
<feature type="signal peptide" evidence="2">
    <location>
        <begin position="1"/>
        <end position="26"/>
    </location>
</feature>
<evidence type="ECO:0000313" key="4">
    <source>
        <dbReference type="EMBL" id="MBH0781604.1"/>
    </source>
</evidence>
<comment type="caution">
    <text evidence="4">The sequence shown here is derived from an EMBL/GenBank/DDBJ whole genome shotgun (WGS) entry which is preliminary data.</text>
</comment>
<accession>A0A931IHM7</accession>
<keyword evidence="5" id="KW-1185">Reference proteome</keyword>
<name>A0A931IHM7_9NOCA</name>
<feature type="domain" description="DUF8020" evidence="3">
    <location>
        <begin position="32"/>
        <end position="102"/>
    </location>
</feature>
<dbReference type="EMBL" id="JADMLG010000026">
    <property type="protein sequence ID" value="MBH0781604.1"/>
    <property type="molecule type" value="Genomic_DNA"/>
</dbReference>
<evidence type="ECO:0000256" key="1">
    <source>
        <dbReference type="SAM" id="Phobius"/>
    </source>
</evidence>
<organism evidence="4 5">
    <name type="scientific">Nocardia bovistercoris</name>
    <dbReference type="NCBI Taxonomy" id="2785916"/>
    <lineage>
        <taxon>Bacteria</taxon>
        <taxon>Bacillati</taxon>
        <taxon>Actinomycetota</taxon>
        <taxon>Actinomycetes</taxon>
        <taxon>Mycobacteriales</taxon>
        <taxon>Nocardiaceae</taxon>
        <taxon>Nocardia</taxon>
    </lineage>
</organism>
<dbReference type="RefSeq" id="WP_196153883.1">
    <property type="nucleotide sequence ID" value="NZ_JADMLG010000026.1"/>
</dbReference>
<reference evidence="4" key="1">
    <citation type="submission" date="2020-11" db="EMBL/GenBank/DDBJ databases">
        <title>Nocardia NEAU-351.nov., a novel actinomycete isolated from the cow dung.</title>
        <authorList>
            <person name="Zhang X."/>
        </authorList>
    </citation>
    <scope>NUCLEOTIDE SEQUENCE</scope>
    <source>
        <strain evidence="4">NEAU-351</strain>
    </source>
</reference>
<evidence type="ECO:0000256" key="2">
    <source>
        <dbReference type="SAM" id="SignalP"/>
    </source>
</evidence>
<dbReference type="AlphaFoldDB" id="A0A931IHM7"/>
<keyword evidence="1" id="KW-0472">Membrane</keyword>
<feature type="transmembrane region" description="Helical" evidence="1">
    <location>
        <begin position="133"/>
        <end position="158"/>
    </location>
</feature>
<sequence>MTLRTVAAATLPLAVALTVGSGVSHAQPSTPDIRYETHLVGNSIITTLTDGTFRVVDDHVTIEDAAGNPVTSLPLSFRQDGLEFPLPHRVLDNGTVLELTAVRDFEKARPVKVQPVASAIENLRAQSNFETRFGIATAVGTFIGTALGGAVGLIGFLAGGLGIATVATGAAIGGIIGTVVVGGPALLIAGIEMLNTFAAAPNTTQWADKPRAAN</sequence>
<protein>
    <submittedName>
        <fullName evidence="4">Ammonium transporter</fullName>
    </submittedName>
</protein>
<gene>
    <name evidence="4" type="ORF">IT779_35565</name>
</gene>
<dbReference type="InterPro" id="IPR058333">
    <property type="entry name" value="DUF8020"/>
</dbReference>
<feature type="chain" id="PRO_5038083244" evidence="2">
    <location>
        <begin position="27"/>
        <end position="214"/>
    </location>
</feature>
<feature type="transmembrane region" description="Helical" evidence="1">
    <location>
        <begin position="170"/>
        <end position="191"/>
    </location>
</feature>
<evidence type="ECO:0000313" key="5">
    <source>
        <dbReference type="Proteomes" id="UP000655751"/>
    </source>
</evidence>